<sequence length="280" mass="29923">MPRFSNKTVIITGSSNGIGRTTAILFAQEGANVTITGRSSERLEETRQIILKSGVSEKQVNSVVADVTTEDGQDQIINSTLKQFGKIDVLVNNAGAAIPDAFGTTGTDQGIDIYHKTLKLNLQAVIEMTKKVKPHLVASKGEIVNVSSIVAGPQAQPDFLYYAIAKAALDQYTRSTAIDLAKFGIRVNSVSPGMVETGFTNAMGMPDQASQKFYNFMASHKECIPIGAAGKPEHIANIILFLADRNLSFYILGQSIVADGGTSLVMGTQAHDVMSIMSSH</sequence>
<feature type="binding site" evidence="5">
    <location>
        <position position="13"/>
    </location>
    <ligand>
        <name>NADPH</name>
        <dbReference type="ChEBI" id="CHEBI:57783"/>
    </ligand>
</feature>
<evidence type="ECO:0000313" key="3">
    <source>
        <dbReference type="Proteomes" id="UP000001940"/>
    </source>
</evidence>
<feature type="binding site" evidence="5">
    <location>
        <position position="162"/>
    </location>
    <ligand>
        <name>NADPH</name>
        <dbReference type="ChEBI" id="CHEBI:57783"/>
    </ligand>
</feature>
<dbReference type="PaxDb" id="6239-R05D8.7"/>
<feature type="binding site" evidence="5">
    <location>
        <position position="38"/>
    </location>
    <ligand>
        <name>NADPH</name>
        <dbReference type="ChEBI" id="CHEBI:57783"/>
    </ligand>
</feature>
<feature type="binding site" evidence="5">
    <location>
        <position position="18"/>
    </location>
    <ligand>
        <name>NADPH</name>
        <dbReference type="ChEBI" id="CHEBI:57783"/>
    </ligand>
</feature>
<feature type="binding site" evidence="5">
    <location>
        <position position="166"/>
    </location>
    <ligand>
        <name>NADPH</name>
        <dbReference type="ChEBI" id="CHEBI:57783"/>
    </ligand>
</feature>
<protein>
    <submittedName>
        <fullName evidence="2">DeHydrogenases, Short chain</fullName>
    </submittedName>
</protein>
<evidence type="ECO:0007829" key="5">
    <source>
        <dbReference type="PDB" id="1XKQ"/>
    </source>
</evidence>
<feature type="binding site" evidence="5">
    <location>
        <position position="15"/>
    </location>
    <ligand>
        <name>NADPH</name>
        <dbReference type="ChEBI" id="CHEBI:57783"/>
    </ligand>
</feature>
<keyword evidence="5" id="KW-0002">3D-structure</keyword>
<dbReference type="InterPro" id="IPR036291">
    <property type="entry name" value="NAD(P)-bd_dom_sf"/>
</dbReference>
<dbReference type="UCSC" id="R05D8.7">
    <property type="organism name" value="c. elegans"/>
</dbReference>
<feature type="binding site" evidence="5">
    <location>
        <position position="197"/>
    </location>
    <ligand>
        <name>NADPH</name>
        <dbReference type="ChEBI" id="CHEBI:57783"/>
    </ligand>
</feature>
<dbReference type="EvolutionaryTrace" id="Q9N5G4"/>
<evidence type="ECO:0000313" key="4">
    <source>
        <dbReference type="WormBase" id="R05D8.7"/>
    </source>
</evidence>
<evidence type="ECO:0000313" key="2">
    <source>
        <dbReference type="EMBL" id="CCD65482.1"/>
    </source>
</evidence>
<dbReference type="AGR" id="WB:WBGene00019885"/>
<feature type="binding site" evidence="5">
    <location>
        <position position="195"/>
    </location>
    <ligand>
        <name>NADPH</name>
        <dbReference type="ChEBI" id="CHEBI:57783"/>
    </ligand>
</feature>
<dbReference type="GeneID" id="187608"/>
<dbReference type="SMR" id="Q9N5G4"/>
<name>Q9N5G4_CAEEL</name>
<feature type="binding site" evidence="5">
    <location>
        <position position="39"/>
    </location>
    <ligand>
        <name>NADPH</name>
        <dbReference type="ChEBI" id="CHEBI:57783"/>
    </ligand>
</feature>
<feature type="binding site" evidence="5">
    <location>
        <position position="66"/>
    </location>
    <ligand>
        <name>NADPH</name>
        <dbReference type="ChEBI" id="CHEBI:57783"/>
    </ligand>
</feature>
<dbReference type="PROSITE" id="PS00061">
    <property type="entry name" value="ADH_SHORT"/>
    <property type="match status" value="1"/>
</dbReference>
<dbReference type="OMA" id="LTTHIAC"/>
<dbReference type="Proteomes" id="UP000001940">
    <property type="component" value="Chromosome V"/>
</dbReference>
<organism evidence="2 3">
    <name type="scientific">Caenorhabditis elegans</name>
    <dbReference type="NCBI Taxonomy" id="6239"/>
    <lineage>
        <taxon>Eukaryota</taxon>
        <taxon>Metazoa</taxon>
        <taxon>Ecdysozoa</taxon>
        <taxon>Nematoda</taxon>
        <taxon>Chromadorea</taxon>
        <taxon>Rhabditida</taxon>
        <taxon>Rhabditina</taxon>
        <taxon>Rhabditomorpha</taxon>
        <taxon>Rhabditoidea</taxon>
        <taxon>Rhabditidae</taxon>
        <taxon>Peloderinae</taxon>
        <taxon>Caenorhabditis</taxon>
    </lineage>
</organism>
<dbReference type="EMBL" id="BX284605">
    <property type="protein sequence ID" value="CCD65482.1"/>
    <property type="molecule type" value="Genomic_DNA"/>
</dbReference>
<dbReference type="CDD" id="cd05364">
    <property type="entry name" value="SDR_c11"/>
    <property type="match status" value="1"/>
</dbReference>
<dbReference type="GO" id="GO:0000166">
    <property type="term" value="F:nucleotide binding"/>
    <property type="evidence" value="ECO:0007669"/>
    <property type="project" value="UniProtKB-KW"/>
</dbReference>
<feature type="binding site" evidence="5">
    <location>
        <position position="42"/>
    </location>
    <ligand>
        <name>NADPH</name>
        <dbReference type="ChEBI" id="CHEBI:57783"/>
    </ligand>
</feature>
<dbReference type="CTD" id="187608"/>
<gene>
    <name evidence="2 4" type="primary">dhsl-4</name>
    <name evidence="2" type="ORF">CELE_R05D8.7</name>
    <name evidence="4" type="ORF">R05D8.7</name>
</gene>
<accession>Q9N5G4</accession>
<dbReference type="InterPro" id="IPR002347">
    <property type="entry name" value="SDR_fam"/>
</dbReference>
<dbReference type="Gene3D" id="3.40.50.720">
    <property type="entry name" value="NAD(P)-binding Rossmann-like Domain"/>
    <property type="match status" value="1"/>
</dbReference>
<reference evidence="2 3" key="1">
    <citation type="journal article" date="1998" name="Science">
        <title>Genome sequence of the nematode C. elegans: a platform for investigating biology.</title>
        <authorList>
            <consortium name="The C. elegans sequencing consortium"/>
            <person name="Sulson J.E."/>
            <person name="Waterston R."/>
        </authorList>
    </citation>
    <scope>NUCLEOTIDE SEQUENCE [LARGE SCALE GENOMIC DNA]</scope>
    <source>
        <strain evidence="2 3">Bristol N2</strain>
    </source>
</reference>
<dbReference type="PRINTS" id="PR00081">
    <property type="entry name" value="GDHRDH"/>
</dbReference>
<dbReference type="HOGENOM" id="CLU_010194_1_0_1"/>
<dbReference type="PDBsum" id="1XKQ"/>
<feature type="binding site" evidence="5">
    <location>
        <position position="16"/>
    </location>
    <ligand>
        <name>NADPH</name>
        <dbReference type="ChEBI" id="CHEBI:57783"/>
    </ligand>
</feature>
<feature type="binding site" evidence="5">
    <location>
        <position position="67"/>
    </location>
    <ligand>
        <name>NADPH</name>
        <dbReference type="ChEBI" id="CHEBI:57783"/>
    </ligand>
</feature>
<dbReference type="SUPFAM" id="SSF51735">
    <property type="entry name" value="NAD(P)-binding Rossmann-fold domains"/>
    <property type="match status" value="1"/>
</dbReference>
<dbReference type="Bgee" id="WBGene00019885">
    <property type="expression patterns" value="Expressed in larva and 3 other cell types or tissues"/>
</dbReference>
<dbReference type="STRING" id="6239.R05D8.7.1"/>
<reference evidence="5" key="2">
    <citation type="submission" date="2004-09" db="PDB data bank">
        <title>Crystal Structure of Short-Chain Dehydrogenase/Reductase of unknown Function from Caenorhabditis Elegans with Cofactor.</title>
        <authorList>
            <person name="Schormann N."/>
            <person name="Zhou J."/>
            <person name="Karpova E."/>
            <person name="Zhang Y."/>
            <person name="Symersky J."/>
            <person name="Bunzel B."/>
            <person name="Huang W.-Y."/>
            <person name="Arabshahi A."/>
            <person name="Qiu S."/>
            <person name="Luan C.-H."/>
            <person name="Gray R."/>
            <person name="Carson M."/>
            <person name="Tsao J."/>
            <person name="Luo M."/>
            <person name="Johnson D."/>
            <person name="Lu S."/>
            <person name="Lin G."/>
            <person name="Luo D."/>
            <person name="Cao Z."/>
            <person name="Li S."/>
            <person name="McKinstry A."/>
            <person name="Shang Q."/>
            <person name="Chen Y.-J."/>
            <person name="Bray T."/>
            <person name="Nagy L."/>
            <person name="DeLucas L."/>
        </authorList>
    </citation>
    <scope>X-RAY CRYSTALLOGRAPHY (2.10 ANGSTROMS) IN COMPLEX WITH NADPH</scope>
</reference>
<feature type="binding site" evidence="5">
    <location>
        <position position="93"/>
    </location>
    <ligand>
        <name>NADPH</name>
        <dbReference type="ChEBI" id="CHEBI:57783"/>
    </ligand>
</feature>
<dbReference type="PeptideAtlas" id="Q9N5G4"/>
<dbReference type="FunFam" id="3.40.50.720:FF:000084">
    <property type="entry name" value="Short-chain dehydrogenase reductase"/>
    <property type="match status" value="1"/>
</dbReference>
<dbReference type="KEGG" id="cel:CELE_R05D8.7"/>
<keyword evidence="3" id="KW-1185">Reference proteome</keyword>
<dbReference type="GO" id="GO:0016491">
    <property type="term" value="F:oxidoreductase activity"/>
    <property type="evidence" value="ECO:0007669"/>
    <property type="project" value="UniProtKB-KW"/>
</dbReference>
<dbReference type="PANTHER" id="PTHR44115">
    <property type="entry name" value="PROTEIN CBG09704"/>
    <property type="match status" value="1"/>
</dbReference>
<dbReference type="Pfam" id="PF13561">
    <property type="entry name" value="adh_short_C2"/>
    <property type="match status" value="1"/>
</dbReference>
<dbReference type="PANTHER" id="PTHR44115:SF9">
    <property type="entry name" value="DEHYDROGENASES, SHORT CHAIN"/>
    <property type="match status" value="1"/>
</dbReference>
<keyword evidence="5" id="KW-0547">Nucleotide-binding</keyword>
<dbReference type="FunCoup" id="Q9N5G4">
    <property type="interactions" value="24"/>
</dbReference>
<dbReference type="eggNOG" id="KOG0725">
    <property type="taxonomic scope" value="Eukaryota"/>
</dbReference>
<dbReference type="PRINTS" id="PR00080">
    <property type="entry name" value="SDRFAMILY"/>
</dbReference>
<dbReference type="PDB" id="1XKQ">
    <property type="method" value="X-ray"/>
    <property type="resolution" value="2.10 A"/>
    <property type="chains" value="A/B/C/D=1-280"/>
</dbReference>
<dbReference type="AlphaFoldDB" id="Q9N5G4"/>
<dbReference type="PhylomeDB" id="Q9N5G4"/>
<dbReference type="OrthoDB" id="47007at2759"/>
<dbReference type="RefSeq" id="NP_503751.1">
    <property type="nucleotide sequence ID" value="NM_071350.2"/>
</dbReference>
<dbReference type="InParanoid" id="Q9N5G4"/>
<feature type="binding site" evidence="5">
    <location>
        <position position="198"/>
    </location>
    <ligand>
        <name>NADPH</name>
        <dbReference type="ChEBI" id="CHEBI:57783"/>
    </ligand>
</feature>
<keyword evidence="1" id="KW-0560">Oxidoreductase</keyword>
<dbReference type="WormBase" id="R05D8.7">
    <property type="protein sequence ID" value="CE21095"/>
    <property type="gene ID" value="WBGene00019885"/>
    <property type="gene designation" value="dhsl-4"/>
</dbReference>
<evidence type="ECO:0000256" key="1">
    <source>
        <dbReference type="ARBA" id="ARBA00023002"/>
    </source>
</evidence>
<dbReference type="InterPro" id="IPR020904">
    <property type="entry name" value="Sc_DH/Rdtase_CS"/>
</dbReference>
<proteinExistence type="evidence at protein level"/>